<keyword evidence="2" id="KW-0732">Signal</keyword>
<dbReference type="Proteomes" id="UP000254771">
    <property type="component" value="Unassembled WGS sequence"/>
</dbReference>
<proteinExistence type="predicted"/>
<keyword evidence="4" id="KW-1185">Reference proteome</keyword>
<gene>
    <name evidence="3" type="ORF">DIZ78_03810</name>
</gene>
<comment type="caution">
    <text evidence="3">The sequence shown here is derived from an EMBL/GenBank/DDBJ whole genome shotgun (WGS) entry which is preliminary data.</text>
</comment>
<organism evidence="3 4">
    <name type="scientific">endosymbiont of Escarpia spicata</name>
    <dbReference type="NCBI Taxonomy" id="2200908"/>
    <lineage>
        <taxon>Bacteria</taxon>
        <taxon>Pseudomonadati</taxon>
        <taxon>Pseudomonadota</taxon>
        <taxon>Gammaproteobacteria</taxon>
        <taxon>sulfur-oxidizing symbionts</taxon>
    </lineage>
</organism>
<dbReference type="NCBIfam" id="TIGR03755">
    <property type="entry name" value="conj_TIGR03755"/>
    <property type="match status" value="1"/>
</dbReference>
<evidence type="ECO:0000313" key="4">
    <source>
        <dbReference type="Proteomes" id="UP000254771"/>
    </source>
</evidence>
<feature type="chain" id="PRO_5016705665" evidence="2">
    <location>
        <begin position="31"/>
        <end position="453"/>
    </location>
</feature>
<dbReference type="InterPro" id="IPR021204">
    <property type="entry name" value="Integr_conj_element_PFL4711"/>
</dbReference>
<accession>A0A370DT12</accession>
<evidence type="ECO:0000313" key="3">
    <source>
        <dbReference type="EMBL" id="RDH87691.1"/>
    </source>
</evidence>
<protein>
    <submittedName>
        <fullName evidence="3">Integrating conjugative element protein</fullName>
    </submittedName>
</protein>
<dbReference type="EMBL" id="QFXE01000005">
    <property type="protein sequence ID" value="RDH87691.1"/>
    <property type="molecule type" value="Genomic_DNA"/>
</dbReference>
<evidence type="ECO:0000256" key="2">
    <source>
        <dbReference type="SAM" id="SignalP"/>
    </source>
</evidence>
<feature type="region of interest" description="Disordered" evidence="1">
    <location>
        <begin position="433"/>
        <end position="453"/>
    </location>
</feature>
<evidence type="ECO:0000256" key="1">
    <source>
        <dbReference type="SAM" id="MobiDB-lite"/>
    </source>
</evidence>
<feature type="signal peptide" evidence="2">
    <location>
        <begin position="1"/>
        <end position="30"/>
    </location>
</feature>
<sequence>MKTNSLHTFCHRHAISWLLIGLLSLNNAHAITKGPTEDSFWYYEIGGAEPVSAPANPSVVSVTLGGSAQLGLGYSCGKFDPVAAVTNTLNDIGAGIDNMMNAMTAAASAAIASLPALILQRANPGLYDMFQNALLQAEETMQLATKSCEQMEAEIAQGKNPYADLITLSKGNDWKLQMGVGGNDAVTAKDAVETSNGDNGVPWIGGQAGGSGQPVLEFTGDIVKAGYNINMNRPITTAGPVPPASATRLTEIWTTPTEARNWVVDVVGENIVTTCDTCRKDSIPGTGLLPKLNQEATTVTTDIQNLVSGATPLTLANLDNITAPGVAITRQVIEAIREMPASEQSLIMGRLVSEISTARTVEKALYGRRLLLSGRQVPEVYATEVAREHADKSIAELDKEIENLLFETRVRKEVVSDTIATLLKRAAARRQSSLKTPEVPTIDPRPLSNGRVQ</sequence>
<dbReference type="AlphaFoldDB" id="A0A370DT12"/>
<reference evidence="3 4" key="1">
    <citation type="journal article" date="2018" name="ISME J.">
        <title>Endosymbiont genomes yield clues of tubeworm success.</title>
        <authorList>
            <person name="Li Y."/>
            <person name="Liles M.R."/>
            <person name="Halanych K.M."/>
        </authorList>
    </citation>
    <scope>NUCLEOTIDE SEQUENCE [LARGE SCALE GENOMIC DNA]</scope>
    <source>
        <strain evidence="3">A1462</strain>
    </source>
</reference>
<name>A0A370DT12_9GAMM</name>